<dbReference type="Proteomes" id="UP000887565">
    <property type="component" value="Unplaced"/>
</dbReference>
<dbReference type="WBParaSite" id="nRc.2.0.1.t28261-RA">
    <property type="protein sequence ID" value="nRc.2.0.1.t28261-RA"/>
    <property type="gene ID" value="nRc.2.0.1.g28261"/>
</dbReference>
<dbReference type="AlphaFoldDB" id="A0A915JQT5"/>
<reference evidence="2" key="1">
    <citation type="submission" date="2022-11" db="UniProtKB">
        <authorList>
            <consortium name="WormBaseParasite"/>
        </authorList>
    </citation>
    <scope>IDENTIFICATION</scope>
</reference>
<protein>
    <submittedName>
        <fullName evidence="2">Uncharacterized protein</fullName>
    </submittedName>
</protein>
<evidence type="ECO:0000313" key="1">
    <source>
        <dbReference type="Proteomes" id="UP000887565"/>
    </source>
</evidence>
<organism evidence="1 2">
    <name type="scientific">Romanomermis culicivorax</name>
    <name type="common">Nematode worm</name>
    <dbReference type="NCBI Taxonomy" id="13658"/>
    <lineage>
        <taxon>Eukaryota</taxon>
        <taxon>Metazoa</taxon>
        <taxon>Ecdysozoa</taxon>
        <taxon>Nematoda</taxon>
        <taxon>Enoplea</taxon>
        <taxon>Dorylaimia</taxon>
        <taxon>Mermithida</taxon>
        <taxon>Mermithoidea</taxon>
        <taxon>Mermithidae</taxon>
        <taxon>Romanomermis</taxon>
    </lineage>
</organism>
<proteinExistence type="predicted"/>
<sequence>MQEFEWGFNNLDGNIKECTQYIEDLNKAGNDNRKEKGFLNKIINIKQRLNNALYLWAQSMETQTGHFDYWIPTGHGTFKKSIPSKLISIEWLERNPVLFLELWFPGLFIQRGNLP</sequence>
<accession>A0A915JQT5</accession>
<name>A0A915JQT5_ROMCU</name>
<keyword evidence="1" id="KW-1185">Reference proteome</keyword>
<evidence type="ECO:0000313" key="2">
    <source>
        <dbReference type="WBParaSite" id="nRc.2.0.1.t28261-RA"/>
    </source>
</evidence>